<dbReference type="PROSITE" id="PS00330">
    <property type="entry name" value="HEMOLYSIN_CALCIUM"/>
    <property type="match status" value="1"/>
</dbReference>
<name>A0A1C3RKN0_9PROT</name>
<dbReference type="Gene3D" id="2.60.40.3440">
    <property type="match status" value="10"/>
</dbReference>
<keyword evidence="4" id="KW-1185">Reference proteome</keyword>
<evidence type="ECO:0000256" key="1">
    <source>
        <dbReference type="SAM" id="MobiDB-lite"/>
    </source>
</evidence>
<protein>
    <submittedName>
        <fullName evidence="3">Putative Outer membrane adhesin like proteiin</fullName>
    </submittedName>
</protein>
<feature type="region of interest" description="Disordered" evidence="1">
    <location>
        <begin position="2167"/>
        <end position="2190"/>
    </location>
</feature>
<dbReference type="Pfam" id="PF17963">
    <property type="entry name" value="Big_9"/>
    <property type="match status" value="10"/>
</dbReference>
<dbReference type="NCBIfam" id="NF012211">
    <property type="entry name" value="tand_rpt_95"/>
    <property type="match status" value="13"/>
</dbReference>
<dbReference type="InterPro" id="IPR011049">
    <property type="entry name" value="Serralysin-like_metalloprot_C"/>
</dbReference>
<dbReference type="SUPFAM" id="SSF51120">
    <property type="entry name" value="beta-Roll"/>
    <property type="match status" value="1"/>
</dbReference>
<evidence type="ECO:0000313" key="3">
    <source>
        <dbReference type="EMBL" id="SCA57729.1"/>
    </source>
</evidence>
<feature type="domain" description="Cadherin" evidence="2">
    <location>
        <begin position="157"/>
        <end position="279"/>
    </location>
</feature>
<reference evidence="3 4" key="1">
    <citation type="submission" date="2016-07" db="EMBL/GenBank/DDBJ databases">
        <authorList>
            <person name="Lefevre C.T."/>
        </authorList>
    </citation>
    <scope>NUCLEOTIDE SEQUENCE [LARGE SCALE GENOMIC DNA]</scope>
    <source>
        <strain evidence="3">PR1</strain>
    </source>
</reference>
<evidence type="ECO:0000259" key="2">
    <source>
        <dbReference type="PROSITE" id="PS50268"/>
    </source>
</evidence>
<dbReference type="Gene3D" id="2.60.40.2810">
    <property type="match status" value="1"/>
</dbReference>
<dbReference type="Pfam" id="PF17892">
    <property type="entry name" value="Cadherin_5"/>
    <property type="match status" value="3"/>
</dbReference>
<dbReference type="Pfam" id="PF00353">
    <property type="entry name" value="HemolysinCabind"/>
    <property type="match status" value="2"/>
</dbReference>
<accession>A0A1C3RKN0</accession>
<dbReference type="InterPro" id="IPR041690">
    <property type="entry name" value="Cadherin_5"/>
</dbReference>
<evidence type="ECO:0000313" key="4">
    <source>
        <dbReference type="Proteomes" id="UP000231658"/>
    </source>
</evidence>
<dbReference type="Proteomes" id="UP000231658">
    <property type="component" value="Unassembled WGS sequence"/>
</dbReference>
<gene>
    <name evidence="3" type="ORF">MTBPR1_70001</name>
</gene>
<proteinExistence type="predicted"/>
<organism evidence="3 4">
    <name type="scientific">Candidatus Terasakiella magnetica</name>
    <dbReference type="NCBI Taxonomy" id="1867952"/>
    <lineage>
        <taxon>Bacteria</taxon>
        <taxon>Pseudomonadati</taxon>
        <taxon>Pseudomonadota</taxon>
        <taxon>Alphaproteobacteria</taxon>
        <taxon>Rhodospirillales</taxon>
        <taxon>Terasakiellaceae</taxon>
        <taxon>Terasakiella</taxon>
    </lineage>
</organism>
<dbReference type="STRING" id="1867952.MTBPR1_70001"/>
<dbReference type="PROSITE" id="PS50268">
    <property type="entry name" value="CADHERIN_2"/>
    <property type="match status" value="2"/>
</dbReference>
<dbReference type="GO" id="GO:0005509">
    <property type="term" value="F:calcium ion binding"/>
    <property type="evidence" value="ECO:0007669"/>
    <property type="project" value="InterPro"/>
</dbReference>
<dbReference type="InterPro" id="IPR001343">
    <property type="entry name" value="Hemolysn_Ca-bd"/>
</dbReference>
<sequence length="2581" mass="265188">MVGEITLPDGVEYNTYTLTEEQLLANATDIDGDSLEVTEVSGGTNLAITDNGDGTWTIISSEEGLEGIDFKVTDGTETVEQSATINFADVDNTAVDDTASTTQGESVTLNVADLLDNDNIIDGGTITSVQGAENGTVSLSEDGTTVTFTPAEGYDGSAASFTYTVTDEDGETTTATVNVDVADLDNTLVDDAASLNEDGSKTLNVLSNDQIVDGGEVTSVSQPDNGSVSINEDGTVTYTPDEDWNGTESFTYTVTDDDGETATATVTMTVNPENDDPIVGEIELPAGTEYQTYTVTEEQLLANTTDVDSSNLDVTSITGGSNLTINDNGDGTWTIISDEEGLESIEFTVSDGENEVSQTTTINFADVDNTAVDDTASTTQGEPVTLNVADLLENDNIIDGGTITSVQGAENGTVSLSEDGTTVTFTPAEGYDGSAASFTYTVTDEDGETTTATVNVDVADLDNTLVDDAASLNEDGSKTLNVLSNDQIVDGGEVTSVSQPDNGTVSINDDGTVTYTPDEDWNGTESFTYTVTDDDGETATATVTMTVNPENDDPIAVDDISTTDEDQPVVINLLGNDTDLDGDTLSITKIDGQDIVAGETITLSDGSGTVTLNDDGTVTYDPADDLAGDVDFSYTISDGQGGTDTATATVSIDEINDGPVALDDAFSGLEDNAITFTANDLLGNDSDIDSDVLSVAQINGVSLESFPSEGMDLGDGTLSYDSENATFTFNPTEDWSGTESLSYTVSDGEGGSAQANIALTTEGVADTPDLAVSIVESDHSGDSVTITFQGSDAGYHNTYGYYVLDENGEPSTGEIIFADLHDQSVGDTFTLDGVNEDNVGFFLISDGDGENVGLLNGMDVSFAQDDEGNWQVLDPTGTSLNHDDNGGLYFTNEEFNEDGLDHAFDDGDVAGEQNWEDQESQYGGNDFDFNDASFNVDWDYTNTETTYDVNISAAITDDDLSETLSITIDSFPEGATFNMGEIVDGKLVIEGEDLDNLEDLTMTVSGEAEDFNIDVTATATEPNGSSASTSLTVGPNFDPDAIDDQASVTEGQSITMDLVSNDTDADGDSLNITEIDGQDIAVGETVDVDNGTVTLNGDGSITFAADNGYEGPADFSYTISDGQGGTDSATVNLDITDGNIAPVAEDDSATTDEDTAVTIDLLDNDSDANNDNLTITQIDGQDIAAGETINLSDGSGSVTLNADGTVSYDPADDINGEVNFGYTVTDPEGMSDSATVTVEIEAENDGPVANADSADTLEDNAVTFNPLGNDTDVENDALSITQIDGQDIVAGGTVDVGNGTVELNEDGTVTFTPDEHYAGTESFDYTVSDGQGGTSTATATVDVEADADAPLISIDIGSPEAVSGDGGVAGGTVTGDDVSNGTVSGVTISGLDSEGNPSPVEQVVNGHGDGIGVAGHTTGSKDLLGYDSREDASETLIFEFDEDVNNVSFDVEQFGEGGNGNNASYEQGTWEAYDDGQLVASGTFDGLGLNNADDTASVTIDGVSFDKLVVQADTTINADGSTAAGDSDFAINNLEFTHADATGEVEYYDYPLDVSAQLVDQDGSESLSDVSLTGLPEGAILSQDGVEITITDGSATLSSGDLDGLSLRVPADADDFSLEASVTTTDSNGDQETSVANDSAIVPDMDINNDPVANADSAEVLEDNSVTFFPMGNDTDADGDELSITQVAGQDIVAGGSVDIGDGVVTLNENGSVTFTPDGDYSGTETFEYTVSDGQGGSQTAIATVEVEADADVPDLTVSLGEGETTTTGGSPVDVTINSDNVTSSENGFSVTGRSINSDGTLSDASSDNIDFNSSPLGFGVEGSASGANSEIGYSDNHEVSEELIVDFDTDVSSIDVSVAWLNGGEDAVYTMYNDGVEVGSGLIDGGSDGIDPAITLTADGNADFDQVVFSAPDSGDDFLIHSIDFVASDGGETTTTYPLNITSNLNDTDGSESLSLIVDGLPEGAVLSAGTQNEDGSWTLSADDLDGLNVTVPGDAGSFSVEVSSTAIENSNGDSETVTASVNVEPNVGPEAQDDSFTATEDVGETFDLVANDSDANGDSLTITQIGGADIGVGETVEVENGSVTLNADGSINFMPSSNFSGDVSFDYTVSDGQGGSDTATATIDVEGVADGVSVGVDIGAGSVQTTVLSGETATLTESNYDSLDGVTITGSDEGTTSSSVVRTESSGGGWFGIENGGGDKAIQDNEQLIVSFDNDISDATIKFKSLGNNDEGNYTLYNNGVVVGSGNIGSDDDTLAIAGDNNQAFDQIVIEGDSGKFKVKNIEYSEAGGTLTSVEYPVTFALTMHDDSEALVGGGLSVDLSTVPHGSELTIGDATITVSDNGTISVTSGDDVSVDGTTMMIPSGTLGEDLSVSGTLSVPADDSAHHDTFDLTATAQSVDGTDTSLEAMDLDVAGTSTDEIGTAGDDILSASGSEDAILSGQAGDDVLNGGDGNDILLGGEGADTMIGGGGNDTFMAPDDAADDVMNGGAGEDLFIFNSQGNAGTSGNDWVDGGEDFDTIQLNGTEGWTMTITGVDGGEEVISSDGAQMSDYQDVSGLTGQIEFEDGSTVLFEGVEKVEW</sequence>
<dbReference type="EMBL" id="FLYE01000046">
    <property type="protein sequence ID" value="SCA57729.1"/>
    <property type="molecule type" value="Genomic_DNA"/>
</dbReference>
<dbReference type="GO" id="GO:0007156">
    <property type="term" value="P:homophilic cell adhesion via plasma membrane adhesion molecules"/>
    <property type="evidence" value="ECO:0007669"/>
    <property type="project" value="InterPro"/>
</dbReference>
<feature type="compositionally biased region" description="Low complexity" evidence="1">
    <location>
        <begin position="2175"/>
        <end position="2187"/>
    </location>
</feature>
<dbReference type="InterPro" id="IPR002126">
    <property type="entry name" value="Cadherin-like_dom"/>
</dbReference>
<feature type="domain" description="Cadherin" evidence="2">
    <location>
        <begin position="434"/>
        <end position="570"/>
    </location>
</feature>
<dbReference type="PRINTS" id="PR00313">
    <property type="entry name" value="CABNDNGRPT"/>
</dbReference>
<dbReference type="InterPro" id="IPR018511">
    <property type="entry name" value="Hemolysin-typ_Ca-bd_CS"/>
</dbReference>
<dbReference type="GO" id="GO:0016020">
    <property type="term" value="C:membrane"/>
    <property type="evidence" value="ECO:0007669"/>
    <property type="project" value="InterPro"/>
</dbReference>